<comment type="caution">
    <text evidence="1">The sequence shown here is derived from an EMBL/GenBank/DDBJ whole genome shotgun (WGS) entry which is preliminary data.</text>
</comment>
<gene>
    <name evidence="1" type="ORF">LCGC14_2013990</name>
</gene>
<accession>A0A0F9HCU5</accession>
<organism evidence="1">
    <name type="scientific">marine sediment metagenome</name>
    <dbReference type="NCBI Taxonomy" id="412755"/>
    <lineage>
        <taxon>unclassified sequences</taxon>
        <taxon>metagenomes</taxon>
        <taxon>ecological metagenomes</taxon>
    </lineage>
</organism>
<proteinExistence type="predicted"/>
<dbReference type="AlphaFoldDB" id="A0A0F9HCU5"/>
<reference evidence="1" key="1">
    <citation type="journal article" date="2015" name="Nature">
        <title>Complex archaea that bridge the gap between prokaryotes and eukaryotes.</title>
        <authorList>
            <person name="Spang A."/>
            <person name="Saw J.H."/>
            <person name="Jorgensen S.L."/>
            <person name="Zaremba-Niedzwiedzka K."/>
            <person name="Martijn J."/>
            <person name="Lind A.E."/>
            <person name="van Eijk R."/>
            <person name="Schleper C."/>
            <person name="Guy L."/>
            <person name="Ettema T.J."/>
        </authorList>
    </citation>
    <scope>NUCLEOTIDE SEQUENCE</scope>
</reference>
<dbReference type="EMBL" id="LAZR01023145">
    <property type="protein sequence ID" value="KKL79520.1"/>
    <property type="molecule type" value="Genomic_DNA"/>
</dbReference>
<sequence length="73" mass="8618">MSFPEFSDKKDFEFHLENIKKLVDSTKYLSSIPNFPIDNPDHFYKRVDKAGWWMVTKQIPLVISSSHINFGVR</sequence>
<name>A0A0F9HCU5_9ZZZZ</name>
<protein>
    <submittedName>
        <fullName evidence="1">Uncharacterized protein</fullName>
    </submittedName>
</protein>
<evidence type="ECO:0000313" key="1">
    <source>
        <dbReference type="EMBL" id="KKL79520.1"/>
    </source>
</evidence>